<keyword evidence="1" id="KW-0560">Oxidoreductase</keyword>
<dbReference type="SUPFAM" id="SSF51905">
    <property type="entry name" value="FAD/NAD(P)-binding domain"/>
    <property type="match status" value="1"/>
</dbReference>
<evidence type="ECO:0000256" key="1">
    <source>
        <dbReference type="ARBA" id="ARBA00023002"/>
    </source>
</evidence>
<comment type="caution">
    <text evidence="4">The sequence shown here is derived from an EMBL/GenBank/DDBJ whole genome shotgun (WGS) entry which is preliminary data.</text>
</comment>
<dbReference type="Gene3D" id="3.50.50.60">
    <property type="entry name" value="FAD/NAD(P)-binding domain"/>
    <property type="match status" value="1"/>
</dbReference>
<proteinExistence type="predicted"/>
<dbReference type="PANTHER" id="PTHR13789">
    <property type="entry name" value="MONOOXYGENASE"/>
    <property type="match status" value="1"/>
</dbReference>
<sequence length="413" mass="45363">MTAPRIAIIGLGTAGQAAAIALGRQVPDAEITLFEQAAEPGPAGAGFLLQPTGQAVLARWGLLAEAQALGARVECLLGHNHRGRLVMDMRYDHADPQRQGLGLQRGALFELLHRHQPATVRWEPGSTITRLEPDAGRLHDHRGREHGPFDLIVVADGSRSSLREQQFGPRPATPYPWGAWWCLVPAEGWSTPHELNQRYRLARQMAGLLPVGRHRPDLPEMLCLYWSMPADQAPPADASSHTVAEALAPLWPEAARQLRAHAPRPLAHATYRAVNLPRWHHGRAVWIGDAAHGMSPQLGQGVNMALLDAMVLADALGPRLDLQQLPRFAAQRQRHVRWYRWASHGLTPLFQSRADLLARMRDLVFTPASRTPGMRSLSRRLLSGTLGLPAGTFPALPLQQIDSALMRGPSTES</sequence>
<dbReference type="InterPro" id="IPR050493">
    <property type="entry name" value="FAD-dep_Monooxygenase_BioMet"/>
</dbReference>
<organism evidence="4 5">
    <name type="scientific">Ideonella lacteola</name>
    <dbReference type="NCBI Taxonomy" id="2984193"/>
    <lineage>
        <taxon>Bacteria</taxon>
        <taxon>Pseudomonadati</taxon>
        <taxon>Pseudomonadota</taxon>
        <taxon>Betaproteobacteria</taxon>
        <taxon>Burkholderiales</taxon>
        <taxon>Sphaerotilaceae</taxon>
        <taxon>Ideonella</taxon>
    </lineage>
</organism>
<evidence type="ECO:0000313" key="5">
    <source>
        <dbReference type="Proteomes" id="UP001371218"/>
    </source>
</evidence>
<dbReference type="PANTHER" id="PTHR13789:SF309">
    <property type="entry name" value="PUTATIVE (AFU_ORTHOLOGUE AFUA_6G14510)-RELATED"/>
    <property type="match status" value="1"/>
</dbReference>
<name>A0ABU9BVW7_9BURK</name>
<keyword evidence="2" id="KW-0503">Monooxygenase</keyword>
<dbReference type="PRINTS" id="PR00420">
    <property type="entry name" value="RNGMNOXGNASE"/>
</dbReference>
<protein>
    <submittedName>
        <fullName evidence="4">NAD(P)/FAD-dependent oxidoreductase</fullName>
    </submittedName>
</protein>
<gene>
    <name evidence="4" type="ORF">AACH06_25105</name>
</gene>
<reference evidence="4 5" key="1">
    <citation type="submission" date="2024-04" db="EMBL/GenBank/DDBJ databases">
        <title>Novel species of the genus Ideonella isolated from streams.</title>
        <authorList>
            <person name="Lu H."/>
        </authorList>
    </citation>
    <scope>NUCLEOTIDE SEQUENCE [LARGE SCALE GENOMIC DNA]</scope>
    <source>
        <strain evidence="4 5">DXS29W</strain>
    </source>
</reference>
<dbReference type="InterPro" id="IPR002938">
    <property type="entry name" value="FAD-bd"/>
</dbReference>
<dbReference type="RefSeq" id="WP_341428545.1">
    <property type="nucleotide sequence ID" value="NZ_JBBUTG010000025.1"/>
</dbReference>
<evidence type="ECO:0000313" key="4">
    <source>
        <dbReference type="EMBL" id="MEK8034117.1"/>
    </source>
</evidence>
<feature type="domain" description="FAD-binding" evidence="3">
    <location>
        <begin position="6"/>
        <end position="317"/>
    </location>
</feature>
<evidence type="ECO:0000259" key="3">
    <source>
        <dbReference type="Pfam" id="PF01494"/>
    </source>
</evidence>
<dbReference type="Pfam" id="PF01494">
    <property type="entry name" value="FAD_binding_3"/>
    <property type="match status" value="1"/>
</dbReference>
<dbReference type="EMBL" id="JBBUTG010000025">
    <property type="protein sequence ID" value="MEK8034117.1"/>
    <property type="molecule type" value="Genomic_DNA"/>
</dbReference>
<keyword evidence="5" id="KW-1185">Reference proteome</keyword>
<dbReference type="Proteomes" id="UP001371218">
    <property type="component" value="Unassembled WGS sequence"/>
</dbReference>
<evidence type="ECO:0000256" key="2">
    <source>
        <dbReference type="ARBA" id="ARBA00023033"/>
    </source>
</evidence>
<accession>A0ABU9BVW7</accession>
<dbReference type="InterPro" id="IPR036188">
    <property type="entry name" value="FAD/NAD-bd_sf"/>
</dbReference>